<organism evidence="1 2">
    <name type="scientific">Carpinus fangiana</name>
    <dbReference type="NCBI Taxonomy" id="176857"/>
    <lineage>
        <taxon>Eukaryota</taxon>
        <taxon>Viridiplantae</taxon>
        <taxon>Streptophyta</taxon>
        <taxon>Embryophyta</taxon>
        <taxon>Tracheophyta</taxon>
        <taxon>Spermatophyta</taxon>
        <taxon>Magnoliopsida</taxon>
        <taxon>eudicotyledons</taxon>
        <taxon>Gunneridae</taxon>
        <taxon>Pentapetalae</taxon>
        <taxon>rosids</taxon>
        <taxon>fabids</taxon>
        <taxon>Fagales</taxon>
        <taxon>Betulaceae</taxon>
        <taxon>Carpinus</taxon>
    </lineage>
</organism>
<dbReference type="Proteomes" id="UP000327013">
    <property type="component" value="Chromosome 4"/>
</dbReference>
<gene>
    <name evidence="1" type="ORF">FH972_009560</name>
</gene>
<proteinExistence type="predicted"/>
<reference evidence="1 2" key="1">
    <citation type="submission" date="2019-06" db="EMBL/GenBank/DDBJ databases">
        <title>A chromosomal-level reference genome of Carpinus fangiana (Coryloideae, Betulaceae).</title>
        <authorList>
            <person name="Yang X."/>
            <person name="Wang Z."/>
            <person name="Zhang L."/>
            <person name="Hao G."/>
            <person name="Liu J."/>
            <person name="Yang Y."/>
        </authorList>
    </citation>
    <scope>NUCLEOTIDE SEQUENCE [LARGE SCALE GENOMIC DNA]</scope>
    <source>
        <strain evidence="1">Cfa_2016G</strain>
        <tissue evidence="1">Leaf</tissue>
    </source>
</reference>
<name>A0A660KRS6_9ROSI</name>
<protein>
    <submittedName>
        <fullName evidence="1">Uncharacterized protein</fullName>
    </submittedName>
</protein>
<dbReference type="EMBL" id="CM017324">
    <property type="protein sequence ID" value="KAE8036929.1"/>
    <property type="molecule type" value="Genomic_DNA"/>
</dbReference>
<dbReference type="AlphaFoldDB" id="A0A660KRS6"/>
<accession>A0A660KRS6</accession>
<keyword evidence="2" id="KW-1185">Reference proteome</keyword>
<sequence length="58" mass="6501">MSNSPLAMYSNNVLTGIGESSSIMRLAGLELDLLDSWPCLIAIEFYFLGTRGQWWSLM</sequence>
<evidence type="ECO:0000313" key="2">
    <source>
        <dbReference type="Proteomes" id="UP000327013"/>
    </source>
</evidence>
<evidence type="ECO:0000313" key="1">
    <source>
        <dbReference type="EMBL" id="KAE8036929.1"/>
    </source>
</evidence>